<dbReference type="AlphaFoldDB" id="A0A5M6IQ07"/>
<keyword evidence="2" id="KW-1185">Reference proteome</keyword>
<name>A0A5M6IQ07_9PROT</name>
<dbReference type="RefSeq" id="WP_150043241.1">
    <property type="nucleotide sequence ID" value="NZ_OW485608.1"/>
</dbReference>
<organism evidence="1 2">
    <name type="scientific">Rhodovastum atsumiense</name>
    <dbReference type="NCBI Taxonomy" id="504468"/>
    <lineage>
        <taxon>Bacteria</taxon>
        <taxon>Pseudomonadati</taxon>
        <taxon>Pseudomonadota</taxon>
        <taxon>Alphaproteobacteria</taxon>
        <taxon>Acetobacterales</taxon>
        <taxon>Acetobacteraceae</taxon>
        <taxon>Rhodovastum</taxon>
    </lineage>
</organism>
<accession>A0A5M6IQ07</accession>
<gene>
    <name evidence="1" type="ORF">F1189_23025</name>
</gene>
<protein>
    <submittedName>
        <fullName evidence="1">Uncharacterized protein</fullName>
    </submittedName>
</protein>
<proteinExistence type="predicted"/>
<dbReference type="Proteomes" id="UP000325255">
    <property type="component" value="Unassembled WGS sequence"/>
</dbReference>
<dbReference type="EMBL" id="VWPK01000046">
    <property type="protein sequence ID" value="KAA5609638.1"/>
    <property type="molecule type" value="Genomic_DNA"/>
</dbReference>
<evidence type="ECO:0000313" key="2">
    <source>
        <dbReference type="Proteomes" id="UP000325255"/>
    </source>
</evidence>
<evidence type="ECO:0000313" key="1">
    <source>
        <dbReference type="EMBL" id="KAA5609638.1"/>
    </source>
</evidence>
<reference evidence="1 2" key="1">
    <citation type="submission" date="2019-09" db="EMBL/GenBank/DDBJ databases">
        <title>Genome sequence of Rhodovastum atsumiense, a diverse member of the Acetobacteraceae family of non-sulfur purple photosynthetic bacteria.</title>
        <authorList>
            <person name="Meyer T."/>
            <person name="Kyndt J."/>
        </authorList>
    </citation>
    <scope>NUCLEOTIDE SEQUENCE [LARGE SCALE GENOMIC DNA]</scope>
    <source>
        <strain evidence="1 2">DSM 21279</strain>
    </source>
</reference>
<comment type="caution">
    <text evidence="1">The sequence shown here is derived from an EMBL/GenBank/DDBJ whole genome shotgun (WGS) entry which is preliminary data.</text>
</comment>
<sequence>MKRKPRDALPPLASGPIADGARAALEALLAEGVNAALIKVETRDGRTLQRVVPDLGCIATGLEMAEVDE</sequence>